<dbReference type="OrthoDB" id="10318565at2759"/>
<organism evidence="3">
    <name type="scientific">Naegleria gruberi</name>
    <name type="common">Amoeba</name>
    <dbReference type="NCBI Taxonomy" id="5762"/>
    <lineage>
        <taxon>Eukaryota</taxon>
        <taxon>Discoba</taxon>
        <taxon>Heterolobosea</taxon>
        <taxon>Tetramitia</taxon>
        <taxon>Eutetramitia</taxon>
        <taxon>Vahlkampfiidae</taxon>
        <taxon>Naegleria</taxon>
    </lineage>
</organism>
<dbReference type="InterPro" id="IPR056705">
    <property type="entry name" value="DUF7803"/>
</dbReference>
<evidence type="ECO:0000259" key="1">
    <source>
        <dbReference type="Pfam" id="PF25086"/>
    </source>
</evidence>
<dbReference type="EMBL" id="GG738851">
    <property type="protein sequence ID" value="EFC48311.1"/>
    <property type="molecule type" value="Genomic_DNA"/>
</dbReference>
<evidence type="ECO:0000313" key="3">
    <source>
        <dbReference type="Proteomes" id="UP000006671"/>
    </source>
</evidence>
<dbReference type="VEuPathDB" id="AmoebaDB:NAEGRDRAFT_63586"/>
<dbReference type="GeneID" id="8848386"/>
<dbReference type="AlphaFoldDB" id="D2V439"/>
<reference evidence="2 3" key="1">
    <citation type="journal article" date="2010" name="Cell">
        <title>The genome of Naegleria gruberi illuminates early eukaryotic versatility.</title>
        <authorList>
            <person name="Fritz-Laylin L.K."/>
            <person name="Prochnik S.E."/>
            <person name="Ginger M.L."/>
            <person name="Dacks J.B."/>
            <person name="Carpenter M.L."/>
            <person name="Field M.C."/>
            <person name="Kuo A."/>
            <person name="Paredez A."/>
            <person name="Chapman J."/>
            <person name="Pham J."/>
            <person name="Shu S."/>
            <person name="Neupane R."/>
            <person name="Cipriano M."/>
            <person name="Mancuso J."/>
            <person name="Tu H."/>
            <person name="Salamov A."/>
            <person name="Lindquist E."/>
            <person name="Shapiro H."/>
            <person name="Lucas S."/>
            <person name="Grigoriev I.V."/>
            <person name="Cande W.Z."/>
            <person name="Fulton C."/>
            <person name="Rokhsar D.S."/>
            <person name="Dawson S.C."/>
        </authorList>
    </citation>
    <scope>NUCLEOTIDE SEQUENCE [LARGE SCALE GENOMIC DNA]</scope>
    <source>
        <strain evidence="2 3">NEG-M</strain>
    </source>
</reference>
<keyword evidence="3" id="KW-1185">Reference proteome</keyword>
<dbReference type="Pfam" id="PF25086">
    <property type="entry name" value="DUF7803"/>
    <property type="match status" value="1"/>
</dbReference>
<evidence type="ECO:0000313" key="2">
    <source>
        <dbReference type="EMBL" id="EFC48311.1"/>
    </source>
</evidence>
<feature type="domain" description="DUF7803" evidence="1">
    <location>
        <begin position="59"/>
        <end position="156"/>
    </location>
</feature>
<name>D2V439_NAEGR</name>
<gene>
    <name evidence="2" type="ORF">NAEGRDRAFT_63586</name>
</gene>
<dbReference type="Proteomes" id="UP000006671">
    <property type="component" value="Unassembled WGS sequence"/>
</dbReference>
<accession>D2V439</accession>
<dbReference type="KEGG" id="ngr:NAEGRDRAFT_63586"/>
<dbReference type="RefSeq" id="XP_002681055.1">
    <property type="nucleotide sequence ID" value="XM_002681009.1"/>
</dbReference>
<sequence length="194" mass="23272">MLPSQTHLRRKRFHAWEYLEHDFPSDILDFTNEQLPSGFEYLKQDNYFFSEFDMAFPSGISDESLPNDIPDQLFDGINLCEELWENTLLCQLKKKYDKFCQKDIAAFLKCKLKRDHQIRIRAIEFETFKMTQESQSEISKRKELVDKKITQVENQLANSIKPPYRDVCQEQLHLNDLQFLELRKYYIEKSLKSD</sequence>
<dbReference type="OMA" id="RFHAWEY"/>
<protein>
    <submittedName>
        <fullName evidence="2">Predicted protein</fullName>
    </submittedName>
</protein>
<proteinExistence type="predicted"/>
<dbReference type="InParanoid" id="D2V439"/>